<evidence type="ECO:0000313" key="3">
    <source>
        <dbReference type="EMBL" id="KAJ7357939.1"/>
    </source>
</evidence>
<dbReference type="InterPro" id="IPR045093">
    <property type="entry name" value="Cullin"/>
</dbReference>
<dbReference type="InterPro" id="IPR036317">
    <property type="entry name" value="Cullin_homology_sf"/>
</dbReference>
<evidence type="ECO:0000259" key="2">
    <source>
        <dbReference type="PROSITE" id="PS50069"/>
    </source>
</evidence>
<reference evidence="3" key="1">
    <citation type="submission" date="2023-03" db="EMBL/GenBank/DDBJ databases">
        <title>Massive genome expansion in bonnet fungi (Mycena s.s.) driven by repeated elements and novel gene families across ecological guilds.</title>
        <authorList>
            <consortium name="Lawrence Berkeley National Laboratory"/>
            <person name="Harder C.B."/>
            <person name="Miyauchi S."/>
            <person name="Viragh M."/>
            <person name="Kuo A."/>
            <person name="Thoen E."/>
            <person name="Andreopoulos B."/>
            <person name="Lu D."/>
            <person name="Skrede I."/>
            <person name="Drula E."/>
            <person name="Henrissat B."/>
            <person name="Morin E."/>
            <person name="Kohler A."/>
            <person name="Barry K."/>
            <person name="LaButti K."/>
            <person name="Morin E."/>
            <person name="Salamov A."/>
            <person name="Lipzen A."/>
            <person name="Mereny Z."/>
            <person name="Hegedus B."/>
            <person name="Baldrian P."/>
            <person name="Stursova M."/>
            <person name="Weitz H."/>
            <person name="Taylor A."/>
            <person name="Grigoriev I.V."/>
            <person name="Nagy L.G."/>
            <person name="Martin F."/>
            <person name="Kauserud H."/>
        </authorList>
    </citation>
    <scope>NUCLEOTIDE SEQUENCE</scope>
    <source>
        <strain evidence="3">CBHHK002</strain>
    </source>
</reference>
<accession>A0AAD7EZ20</accession>
<dbReference type="PANTHER" id="PTHR11932">
    <property type="entry name" value="CULLIN"/>
    <property type="match status" value="1"/>
</dbReference>
<dbReference type="SUPFAM" id="SSF75632">
    <property type="entry name" value="Cullin homology domain"/>
    <property type="match status" value="1"/>
</dbReference>
<dbReference type="InterPro" id="IPR016158">
    <property type="entry name" value="Cullin_homology"/>
</dbReference>
<dbReference type="Gene3D" id="3.30.230.130">
    <property type="entry name" value="Cullin, Chain C, Domain 2"/>
    <property type="match status" value="1"/>
</dbReference>
<dbReference type="AlphaFoldDB" id="A0AAD7EZ20"/>
<gene>
    <name evidence="3" type="ORF">DFH08DRAFT_932297</name>
</gene>
<dbReference type="Proteomes" id="UP001218218">
    <property type="component" value="Unassembled WGS sequence"/>
</dbReference>
<evidence type="ECO:0000313" key="4">
    <source>
        <dbReference type="Proteomes" id="UP001218218"/>
    </source>
</evidence>
<name>A0AAD7EZ20_9AGAR</name>
<protein>
    <recommendedName>
        <fullName evidence="2">Cullin family profile domain-containing protein</fullName>
    </recommendedName>
</protein>
<evidence type="ECO:0000256" key="1">
    <source>
        <dbReference type="PROSITE-ProRule" id="PRU00330"/>
    </source>
</evidence>
<proteinExistence type="inferred from homology"/>
<dbReference type="PROSITE" id="PS50069">
    <property type="entry name" value="CULLIN_2"/>
    <property type="match status" value="1"/>
</dbReference>
<comment type="caution">
    <text evidence="3">The sequence shown here is derived from an EMBL/GenBank/DDBJ whole genome shotgun (WGS) entry which is preliminary data.</text>
</comment>
<dbReference type="Pfam" id="PF26557">
    <property type="entry name" value="Cullin_AB"/>
    <property type="match status" value="1"/>
</dbReference>
<dbReference type="GO" id="GO:0006511">
    <property type="term" value="P:ubiquitin-dependent protein catabolic process"/>
    <property type="evidence" value="ECO:0007669"/>
    <property type="project" value="InterPro"/>
</dbReference>
<sequence>MKLTWLHNYSKNGLRTNYTNQKYILMTPADQAAVLLQYNGNDTLSLTELREATNVSPEILGQVLALPVKAKILINEEKDQYDLNPGESRFIFPSVSKFKSKKIRVNLILPIKADVKAESSGVLKVVNEDRKHCFDILPALVITMISPLFRGPRVFTVVNTLAGSGRKKEEILGNSAQIQTRDVFFRLVVRRLLYMLLLQPVLPKYGFNAGFSMIADTAGATRAKMFDFAGSPWFKKPDNNARINMIFSTLKTLNRTFKVPTVKKPPPDYIATTLIAEVVTNNVSSQNGPQTIQTQIPLQDGAKIPRDTVRRIMADLDPDGAEARFPGRRRQPKQRGHLTDTGVYYEVHFDGHEKLNFKALRMGPIGIDIYGSRCHSSSKMIKFLAVPNARCSSTVGHYYLDLVEEHGVFFQATVDRGSETGTSFEDAPPFVALKSTDNIPIESSWHLSTNYIGLDIKQILLLGKSNNYFMPGSQLHILDNFVEYWNNHKIRTQRNKLLPSGFSPNFICDFPERFGLTHFGVPVSTDLVEA</sequence>
<organism evidence="3 4">
    <name type="scientific">Mycena albidolilacea</name>
    <dbReference type="NCBI Taxonomy" id="1033008"/>
    <lineage>
        <taxon>Eukaryota</taxon>
        <taxon>Fungi</taxon>
        <taxon>Dikarya</taxon>
        <taxon>Basidiomycota</taxon>
        <taxon>Agaricomycotina</taxon>
        <taxon>Agaricomycetes</taxon>
        <taxon>Agaricomycetidae</taxon>
        <taxon>Agaricales</taxon>
        <taxon>Marasmiineae</taxon>
        <taxon>Mycenaceae</taxon>
        <taxon>Mycena</taxon>
    </lineage>
</organism>
<keyword evidence="4" id="KW-1185">Reference proteome</keyword>
<dbReference type="GO" id="GO:0031625">
    <property type="term" value="F:ubiquitin protein ligase binding"/>
    <property type="evidence" value="ECO:0007669"/>
    <property type="project" value="InterPro"/>
</dbReference>
<dbReference type="InterPro" id="IPR059120">
    <property type="entry name" value="Cullin-like_AB"/>
</dbReference>
<comment type="similarity">
    <text evidence="1">Belongs to the cullin family.</text>
</comment>
<dbReference type="EMBL" id="JARIHO010000007">
    <property type="protein sequence ID" value="KAJ7357939.1"/>
    <property type="molecule type" value="Genomic_DNA"/>
</dbReference>
<feature type="domain" description="Cullin family profile" evidence="2">
    <location>
        <begin position="1"/>
        <end position="68"/>
    </location>
</feature>